<dbReference type="Pfam" id="PF20703">
    <property type="entry name" value="nSTAND1"/>
    <property type="match status" value="1"/>
</dbReference>
<dbReference type="SUPFAM" id="SSF50998">
    <property type="entry name" value="Quinoprotein alcohol dehydrogenase-like"/>
    <property type="match status" value="2"/>
</dbReference>
<feature type="repeat" description="WD" evidence="3">
    <location>
        <begin position="1007"/>
        <end position="1040"/>
    </location>
</feature>
<evidence type="ECO:0000256" key="1">
    <source>
        <dbReference type="ARBA" id="ARBA00022574"/>
    </source>
</evidence>
<evidence type="ECO:0000256" key="4">
    <source>
        <dbReference type="SAM" id="Phobius"/>
    </source>
</evidence>
<feature type="repeat" description="WD" evidence="3">
    <location>
        <begin position="1129"/>
        <end position="1163"/>
    </location>
</feature>
<dbReference type="PROSITE" id="PS50294">
    <property type="entry name" value="WD_REPEATS_REGION"/>
    <property type="match status" value="13"/>
</dbReference>
<evidence type="ECO:0000256" key="3">
    <source>
        <dbReference type="PROSITE-ProRule" id="PRU00221"/>
    </source>
</evidence>
<dbReference type="InterPro" id="IPR049052">
    <property type="entry name" value="nSTAND1"/>
</dbReference>
<dbReference type="PRINTS" id="PR00320">
    <property type="entry name" value="GPROTEINBRPT"/>
</dbReference>
<feature type="repeat" description="WD" evidence="3">
    <location>
        <begin position="826"/>
        <end position="859"/>
    </location>
</feature>
<accession>A0A4V2S497</accession>
<comment type="caution">
    <text evidence="6">The sequence shown here is derived from an EMBL/GenBank/DDBJ whole genome shotgun (WGS) entry which is preliminary data.</text>
</comment>
<dbReference type="Pfam" id="PF00400">
    <property type="entry name" value="WD40"/>
    <property type="match status" value="13"/>
</dbReference>
<dbReference type="RefSeq" id="WP_243727568.1">
    <property type="nucleotide sequence ID" value="NZ_SLWS01000017.1"/>
</dbReference>
<dbReference type="PROSITE" id="PS50082">
    <property type="entry name" value="WD_REPEATS_2"/>
    <property type="match status" value="13"/>
</dbReference>
<dbReference type="CDD" id="cd00200">
    <property type="entry name" value="WD40"/>
    <property type="match status" value="2"/>
</dbReference>
<dbReference type="Gene3D" id="2.130.10.10">
    <property type="entry name" value="YVTN repeat-like/Quinoprotein amine dehydrogenase"/>
    <property type="match status" value="5"/>
</dbReference>
<dbReference type="PROSITE" id="PS00678">
    <property type="entry name" value="WD_REPEATS_1"/>
    <property type="match status" value="7"/>
</dbReference>
<keyword evidence="1 3" id="KW-0853">WD repeat</keyword>
<feature type="repeat" description="WD" evidence="3">
    <location>
        <begin position="603"/>
        <end position="644"/>
    </location>
</feature>
<keyword evidence="4" id="KW-0812">Transmembrane</keyword>
<dbReference type="Proteomes" id="UP000295680">
    <property type="component" value="Unassembled WGS sequence"/>
</dbReference>
<gene>
    <name evidence="6" type="ORF">EV192_117150</name>
</gene>
<dbReference type="SUPFAM" id="SSF50978">
    <property type="entry name" value="WD40 repeat-like"/>
    <property type="match status" value="1"/>
</dbReference>
<keyword evidence="2" id="KW-0677">Repeat</keyword>
<feature type="repeat" description="WD" evidence="3">
    <location>
        <begin position="736"/>
        <end position="777"/>
    </location>
</feature>
<keyword evidence="7" id="KW-1185">Reference proteome</keyword>
<feature type="transmembrane region" description="Helical" evidence="4">
    <location>
        <begin position="474"/>
        <end position="493"/>
    </location>
</feature>
<dbReference type="CDD" id="cd00093">
    <property type="entry name" value="HTH_XRE"/>
    <property type="match status" value="1"/>
</dbReference>
<feature type="repeat" description="WD" evidence="3">
    <location>
        <begin position="909"/>
        <end position="941"/>
    </location>
</feature>
<evidence type="ECO:0000259" key="5">
    <source>
        <dbReference type="Pfam" id="PF20703"/>
    </source>
</evidence>
<dbReference type="InterPro" id="IPR036322">
    <property type="entry name" value="WD40_repeat_dom_sf"/>
</dbReference>
<dbReference type="SUPFAM" id="SSF52540">
    <property type="entry name" value="P-loop containing nucleoside triphosphate hydrolases"/>
    <property type="match status" value="1"/>
</dbReference>
<feature type="repeat" description="WD" evidence="3">
    <location>
        <begin position="1089"/>
        <end position="1121"/>
    </location>
</feature>
<dbReference type="InterPro" id="IPR027417">
    <property type="entry name" value="P-loop_NTPase"/>
</dbReference>
<dbReference type="InterPro" id="IPR011047">
    <property type="entry name" value="Quinoprotein_ADH-like_sf"/>
</dbReference>
<keyword evidence="4" id="KW-0472">Membrane</keyword>
<dbReference type="PANTHER" id="PTHR19879:SF9">
    <property type="entry name" value="TRANSCRIPTION INITIATION FACTOR TFIID SUBUNIT 5"/>
    <property type="match status" value="1"/>
</dbReference>
<protein>
    <submittedName>
        <fullName evidence="6">WD40 repeat protein</fullName>
    </submittedName>
</protein>
<dbReference type="InterPro" id="IPR019775">
    <property type="entry name" value="WD40_repeat_CS"/>
</dbReference>
<feature type="repeat" description="WD" evidence="3">
    <location>
        <begin position="864"/>
        <end position="897"/>
    </location>
</feature>
<feature type="repeat" description="WD" evidence="3">
    <location>
        <begin position="558"/>
        <end position="599"/>
    </location>
</feature>
<sequence length="1198" mass="128286">MPRPERPLDSDNDVLREFAAGLRHVREDAGQPTYRELSRRAHYSPATLSEAASGHRLPSLAVTMAYVQACSGDTALWKDRWHQASDLLADHAVAIRANDAAPYVGLAAFQVSDADWFFGRDRLVADILDRVRERGFLGVFGASGSGKSSILRAGVAARSGAVVFTPGPHPVDAYAAAGTADLVVVDQFEEVFTLCADEAERARFIHQLLSADTNVIIGVRADFYGHCGQYPDLVAALGDAQVLVGPMTVDELHDAIVQPATAAGCRVEAGLVSRLVADAAGQQAVLPLISHVLLETWRRRRGMTMTVAGYEAAGGIHHAIARTAEAEYTSMDATQRQLAKETFLRLVAAGDTKRRASRAELDDPVVERLAAARLLTLDQDDVEITHEALIRYWPRLRTWLTEDGDSLRVRRQLTEATDTWESLDHDSDVLYRGIRLAAAQDLMAGGAKITPREHRFLDASVAAQRRKVRRLRQFVSLAVVLALAAGAALVFAVRSQLAADEQRTLAISQKLIAQADALRTANPALAAQLSLAAYRLASTPESLSGLLSTPAARYATILDGHTDRVHGVSLSLTGHMLATASEDGTARLWDVADAHHPHELATLTGHTATVYSVAFSPDTRLLATASWDSTVRLWDITDPRHPRTVAVISGLDDRMYGVSFSPSGHKLATTGREVRVWDVADPRHPTVLSVLSGHTDTVFSAMFSPDGRVLATASADHTARLWDLVDPRHPTMLSVITAHADAVNAVAFSPAGNVLATGSSDHTAKLWSLADLRNPKELATLSAHTGAVLAVAFNADEDTLATAGDDRTIKLWNIYTAGRPQAVATLDGHTNTVAGLVFSPDDTFIASGGFDHTVRLDDLPEPAVTGHLGAVTSVAFSPDNQTLATASADWTARLWNITDPHRHAQLVTLTGYTGAVSSVAFSPDGRLLATADQQLRVWDVSRPNWPVTVLSGQGNEITSVVFSPDGRLLAATGGDNTVQLWRVTPPGRLVVLAGQARPPTAPASVFTSAAFSPDGHILATGSDDYTVRLWDVTDPTRTAVLPTLSGHGNTVRSVAFSPDGHTLASGSDDHTIRLWNVTDPRRPSELATLVGHTNTVRAVAFSPDGHTLASASDDRTVRLWDGVTPTAVLTGHSAAVNDVTFSSDGRTIATAGSEGTARLWSIDPTAVAADICDRAQPRITQADWDRYLPGIPFQPPCQ</sequence>
<evidence type="ECO:0000313" key="7">
    <source>
        <dbReference type="Proteomes" id="UP000295680"/>
    </source>
</evidence>
<dbReference type="SMART" id="SM00320">
    <property type="entry name" value="WD40"/>
    <property type="match status" value="14"/>
</dbReference>
<dbReference type="InterPro" id="IPR015943">
    <property type="entry name" value="WD40/YVTN_repeat-like_dom_sf"/>
</dbReference>
<name>A0A4V2S497_9PSEU</name>
<dbReference type="InterPro" id="IPR001680">
    <property type="entry name" value="WD40_rpt"/>
</dbReference>
<evidence type="ECO:0000313" key="6">
    <source>
        <dbReference type="EMBL" id="TCO47410.1"/>
    </source>
</evidence>
<feature type="repeat" description="WD" evidence="3">
    <location>
        <begin position="781"/>
        <end position="822"/>
    </location>
</feature>
<dbReference type="AlphaFoldDB" id="A0A4V2S497"/>
<feature type="repeat" description="WD" evidence="3">
    <location>
        <begin position="691"/>
        <end position="724"/>
    </location>
</feature>
<keyword evidence="4" id="KW-1133">Transmembrane helix</keyword>
<dbReference type="InterPro" id="IPR001387">
    <property type="entry name" value="Cro/C1-type_HTH"/>
</dbReference>
<reference evidence="6 7" key="1">
    <citation type="submission" date="2019-03" db="EMBL/GenBank/DDBJ databases">
        <title>Genomic Encyclopedia of Type Strains, Phase IV (KMG-IV): sequencing the most valuable type-strain genomes for metagenomic binning, comparative biology and taxonomic classification.</title>
        <authorList>
            <person name="Goeker M."/>
        </authorList>
    </citation>
    <scope>NUCLEOTIDE SEQUENCE [LARGE SCALE GENOMIC DNA]</scope>
    <source>
        <strain evidence="6 7">DSM 45934</strain>
    </source>
</reference>
<dbReference type="InterPro" id="IPR020472">
    <property type="entry name" value="WD40_PAC1"/>
</dbReference>
<dbReference type="PANTHER" id="PTHR19879">
    <property type="entry name" value="TRANSCRIPTION INITIATION FACTOR TFIID"/>
    <property type="match status" value="1"/>
</dbReference>
<evidence type="ECO:0000256" key="2">
    <source>
        <dbReference type="ARBA" id="ARBA00022737"/>
    </source>
</evidence>
<organism evidence="6 7">
    <name type="scientific">Actinocrispum wychmicini</name>
    <dbReference type="NCBI Taxonomy" id="1213861"/>
    <lineage>
        <taxon>Bacteria</taxon>
        <taxon>Bacillati</taxon>
        <taxon>Actinomycetota</taxon>
        <taxon>Actinomycetes</taxon>
        <taxon>Pseudonocardiales</taxon>
        <taxon>Pseudonocardiaceae</taxon>
        <taxon>Actinocrispum</taxon>
    </lineage>
</organism>
<feature type="repeat" description="WD" evidence="3">
    <location>
        <begin position="950"/>
        <end position="983"/>
    </location>
</feature>
<dbReference type="EMBL" id="SLWS01000017">
    <property type="protein sequence ID" value="TCO47410.1"/>
    <property type="molecule type" value="Genomic_DNA"/>
</dbReference>
<proteinExistence type="predicted"/>
<feature type="repeat" description="WD" evidence="3">
    <location>
        <begin position="1044"/>
        <end position="1085"/>
    </location>
</feature>
<feature type="domain" description="Novel STAND NTPase 1" evidence="5">
    <location>
        <begin position="102"/>
        <end position="427"/>
    </location>
</feature>